<dbReference type="EMBL" id="DF142892">
    <property type="protein sequence ID" value="GAA48481.1"/>
    <property type="molecule type" value="Genomic_DNA"/>
</dbReference>
<dbReference type="AlphaFoldDB" id="G7Y696"/>
<reference key="2">
    <citation type="submission" date="2011-10" db="EMBL/GenBank/DDBJ databases">
        <title>The genome and transcriptome sequence of Clonorchis sinensis provide insights into the carcinogenic liver fluke.</title>
        <authorList>
            <person name="Wang X."/>
            <person name="Huang Y."/>
            <person name="Chen W."/>
            <person name="Liu H."/>
            <person name="Guo L."/>
            <person name="Chen Y."/>
            <person name="Luo F."/>
            <person name="Zhou W."/>
            <person name="Sun J."/>
            <person name="Mao Q."/>
            <person name="Liang P."/>
            <person name="Zhou C."/>
            <person name="Tian Y."/>
            <person name="Men J."/>
            <person name="Lv X."/>
            <person name="Huang L."/>
            <person name="Zhou J."/>
            <person name="Hu Y."/>
            <person name="Li R."/>
            <person name="Zhang F."/>
            <person name="Lei H."/>
            <person name="Li X."/>
            <person name="Hu X."/>
            <person name="Liang C."/>
            <person name="Xu J."/>
            <person name="Wu Z."/>
            <person name="Yu X."/>
        </authorList>
    </citation>
    <scope>NUCLEOTIDE SEQUENCE</scope>
    <source>
        <strain>Henan</strain>
    </source>
</reference>
<organism evidence="1 2">
    <name type="scientific">Clonorchis sinensis</name>
    <name type="common">Chinese liver fluke</name>
    <dbReference type="NCBI Taxonomy" id="79923"/>
    <lineage>
        <taxon>Eukaryota</taxon>
        <taxon>Metazoa</taxon>
        <taxon>Spiralia</taxon>
        <taxon>Lophotrochozoa</taxon>
        <taxon>Platyhelminthes</taxon>
        <taxon>Trematoda</taxon>
        <taxon>Digenea</taxon>
        <taxon>Opisthorchiida</taxon>
        <taxon>Opisthorchiata</taxon>
        <taxon>Opisthorchiidae</taxon>
        <taxon>Clonorchis</taxon>
    </lineage>
</organism>
<accession>G7Y696</accession>
<protein>
    <submittedName>
        <fullName evidence="1">Uncharacterized protein</fullName>
    </submittedName>
</protein>
<gene>
    <name evidence="1" type="ORF">CLF_101663</name>
</gene>
<feature type="non-terminal residue" evidence="1">
    <location>
        <position position="1"/>
    </location>
</feature>
<sequence length="176" mass="20099">FDWFSSRFALGYGLIIPRLIDYLRRSTFTMCVLPHFCVRRIWSAGVTFVWISICNRLSGNLVVRTSKNTLRWCTHLSAMTPMTNATSLIDRIVLKIPTRIEVHKLIAGKHASRVSMCGADYEAPPIHDNLIQRRMTTSHTHNCIQYRLPSHRIVTARPVSMCDADYEASSIHGNLI</sequence>
<dbReference type="Proteomes" id="UP000008909">
    <property type="component" value="Unassembled WGS sequence"/>
</dbReference>
<evidence type="ECO:0000313" key="1">
    <source>
        <dbReference type="EMBL" id="GAA48481.1"/>
    </source>
</evidence>
<name>G7Y696_CLOSI</name>
<reference evidence="1" key="1">
    <citation type="journal article" date="2011" name="Genome Biol.">
        <title>The draft genome of the carcinogenic human liver fluke Clonorchis sinensis.</title>
        <authorList>
            <person name="Wang X."/>
            <person name="Chen W."/>
            <person name="Huang Y."/>
            <person name="Sun J."/>
            <person name="Men J."/>
            <person name="Liu H."/>
            <person name="Luo F."/>
            <person name="Guo L."/>
            <person name="Lv X."/>
            <person name="Deng C."/>
            <person name="Zhou C."/>
            <person name="Fan Y."/>
            <person name="Li X."/>
            <person name="Huang L."/>
            <person name="Hu Y."/>
            <person name="Liang C."/>
            <person name="Hu X."/>
            <person name="Xu J."/>
            <person name="Yu X."/>
        </authorList>
    </citation>
    <scope>NUCLEOTIDE SEQUENCE [LARGE SCALE GENOMIC DNA]</scope>
    <source>
        <strain evidence="1">Henan</strain>
    </source>
</reference>
<evidence type="ECO:0000313" key="2">
    <source>
        <dbReference type="Proteomes" id="UP000008909"/>
    </source>
</evidence>
<proteinExistence type="predicted"/>
<keyword evidence="2" id="KW-1185">Reference proteome</keyword>